<proteinExistence type="predicted"/>
<organism evidence="3 4">
    <name type="scientific">Rhizobium terricola</name>
    <dbReference type="NCBI Taxonomy" id="2728849"/>
    <lineage>
        <taxon>Bacteria</taxon>
        <taxon>Pseudomonadati</taxon>
        <taxon>Pseudomonadota</taxon>
        <taxon>Alphaproteobacteria</taxon>
        <taxon>Hyphomicrobiales</taxon>
        <taxon>Rhizobiaceae</taxon>
        <taxon>Rhizobium/Agrobacterium group</taxon>
        <taxon>Rhizobium</taxon>
    </lineage>
</organism>
<feature type="signal peptide" evidence="2">
    <location>
        <begin position="1"/>
        <end position="25"/>
    </location>
</feature>
<feature type="chain" id="PRO_5030720717" description="Secreted protein" evidence="2">
    <location>
        <begin position="26"/>
        <end position="117"/>
    </location>
</feature>
<keyword evidence="4" id="KW-1185">Reference proteome</keyword>
<dbReference type="PROSITE" id="PS51318">
    <property type="entry name" value="TAT"/>
    <property type="match status" value="1"/>
</dbReference>
<accession>A0A7Y0AUI6</accession>
<evidence type="ECO:0000313" key="3">
    <source>
        <dbReference type="EMBL" id="NML73592.1"/>
    </source>
</evidence>
<dbReference type="EMBL" id="JABBGK010000001">
    <property type="protein sequence ID" value="NML73592.1"/>
    <property type="molecule type" value="Genomic_DNA"/>
</dbReference>
<dbReference type="InterPro" id="IPR006311">
    <property type="entry name" value="TAT_signal"/>
</dbReference>
<dbReference type="Proteomes" id="UP000541470">
    <property type="component" value="Unassembled WGS sequence"/>
</dbReference>
<gene>
    <name evidence="3" type="ORF">HHL25_05570</name>
</gene>
<evidence type="ECO:0000256" key="1">
    <source>
        <dbReference type="SAM" id="MobiDB-lite"/>
    </source>
</evidence>
<feature type="compositionally biased region" description="Acidic residues" evidence="1">
    <location>
        <begin position="70"/>
        <end position="81"/>
    </location>
</feature>
<dbReference type="RefSeq" id="WP_169588042.1">
    <property type="nucleotide sequence ID" value="NZ_JABBGK010000001.1"/>
</dbReference>
<keyword evidence="2" id="KW-0732">Signal</keyword>
<name>A0A7Y0AUI6_9HYPH</name>
<comment type="caution">
    <text evidence="3">The sequence shown here is derived from an EMBL/GenBank/DDBJ whole genome shotgun (WGS) entry which is preliminary data.</text>
</comment>
<evidence type="ECO:0000313" key="4">
    <source>
        <dbReference type="Proteomes" id="UP000541470"/>
    </source>
</evidence>
<dbReference type="AlphaFoldDB" id="A0A7Y0AUI6"/>
<evidence type="ECO:0000256" key="2">
    <source>
        <dbReference type="SAM" id="SignalP"/>
    </source>
</evidence>
<feature type="region of interest" description="Disordered" evidence="1">
    <location>
        <begin position="43"/>
        <end position="117"/>
    </location>
</feature>
<reference evidence="3 4" key="1">
    <citation type="submission" date="2020-04" db="EMBL/GenBank/DDBJ databases">
        <title>Rhizobium sp. S-51 isolated from soil.</title>
        <authorList>
            <person name="Dahal R.H."/>
        </authorList>
    </citation>
    <scope>NUCLEOTIDE SEQUENCE [LARGE SCALE GENOMIC DNA]</scope>
    <source>
        <strain evidence="3 4">S-51</strain>
    </source>
</reference>
<sequence length="117" mass="12582">MTKHRRLLLATLTAGTMLTAFGTWAAPLSALVSPARDIQANGTLVHPVDADEDDEFEGANYRKHHHDDGDDHEDEDDDEDDFGMRGGKQHSPAPAGTVTPPDNGLILKGSTPKVVVN</sequence>
<protein>
    <recommendedName>
        <fullName evidence="5">Secreted protein</fullName>
    </recommendedName>
</protein>
<evidence type="ECO:0008006" key="5">
    <source>
        <dbReference type="Google" id="ProtNLM"/>
    </source>
</evidence>